<comment type="caution">
    <text evidence="1">The sequence shown here is derived from an EMBL/GenBank/DDBJ whole genome shotgun (WGS) entry which is preliminary data.</text>
</comment>
<accession>A0A8T0HN61</accession>
<dbReference type="Proteomes" id="UP000822688">
    <property type="component" value="Chromosome V"/>
</dbReference>
<evidence type="ECO:0000313" key="2">
    <source>
        <dbReference type="Proteomes" id="UP000822688"/>
    </source>
</evidence>
<proteinExistence type="predicted"/>
<keyword evidence="2" id="KW-1185">Reference proteome</keyword>
<sequence>MWIFPGTRAWGTSCRGARLVKWDKGPMPIKQAVHQRLRLNWSWIRPGDWSSGFPILRQYLRWLVPAPFPFH</sequence>
<name>A0A8T0HN61_CERPU</name>
<dbReference type="AlphaFoldDB" id="A0A8T0HN61"/>
<evidence type="ECO:0000313" key="1">
    <source>
        <dbReference type="EMBL" id="KAG0572247.1"/>
    </source>
</evidence>
<organism evidence="1 2">
    <name type="scientific">Ceratodon purpureus</name>
    <name type="common">Fire moss</name>
    <name type="synonym">Dicranum purpureum</name>
    <dbReference type="NCBI Taxonomy" id="3225"/>
    <lineage>
        <taxon>Eukaryota</taxon>
        <taxon>Viridiplantae</taxon>
        <taxon>Streptophyta</taxon>
        <taxon>Embryophyta</taxon>
        <taxon>Bryophyta</taxon>
        <taxon>Bryophytina</taxon>
        <taxon>Bryopsida</taxon>
        <taxon>Dicranidae</taxon>
        <taxon>Pseudoditrichales</taxon>
        <taxon>Ditrichaceae</taxon>
        <taxon>Ceratodon</taxon>
    </lineage>
</organism>
<dbReference type="EMBL" id="CM026426">
    <property type="protein sequence ID" value="KAG0572247.1"/>
    <property type="molecule type" value="Genomic_DNA"/>
</dbReference>
<protein>
    <submittedName>
        <fullName evidence="1">Uncharacterized protein</fullName>
    </submittedName>
</protein>
<reference evidence="1" key="1">
    <citation type="submission" date="2020-06" db="EMBL/GenBank/DDBJ databases">
        <title>WGS assembly of Ceratodon purpureus strain R40.</title>
        <authorList>
            <person name="Carey S.B."/>
            <person name="Jenkins J."/>
            <person name="Shu S."/>
            <person name="Lovell J.T."/>
            <person name="Sreedasyam A."/>
            <person name="Maumus F."/>
            <person name="Tiley G.P."/>
            <person name="Fernandez-Pozo N."/>
            <person name="Barry K."/>
            <person name="Chen C."/>
            <person name="Wang M."/>
            <person name="Lipzen A."/>
            <person name="Daum C."/>
            <person name="Saski C.A."/>
            <person name="Payton A.C."/>
            <person name="Mcbreen J.C."/>
            <person name="Conrad R.E."/>
            <person name="Kollar L.M."/>
            <person name="Olsson S."/>
            <person name="Huttunen S."/>
            <person name="Landis J.B."/>
            <person name="Wickett N.J."/>
            <person name="Johnson M.G."/>
            <person name="Rensing S.A."/>
            <person name="Grimwood J."/>
            <person name="Schmutz J."/>
            <person name="Mcdaniel S.F."/>
        </authorList>
    </citation>
    <scope>NUCLEOTIDE SEQUENCE</scope>
    <source>
        <strain evidence="1">R40</strain>
    </source>
</reference>
<gene>
    <name evidence="1" type="ORF">KC19_VG079100</name>
</gene>